<protein>
    <submittedName>
        <fullName evidence="1">Uncharacterized protein</fullName>
    </submittedName>
</protein>
<keyword evidence="2" id="KW-1185">Reference proteome</keyword>
<accession>A0A1G6T5I3</accession>
<dbReference type="RefSeq" id="WP_091367500.1">
    <property type="nucleotide sequence ID" value="NZ_FMZF01000006.1"/>
</dbReference>
<dbReference type="STRING" id="1190417.SAMN05660690_3736"/>
<sequence>MARGRIAGVVAFFLPRASDDEQAERLYEALADFAGCAPAPPGRRVRSITFAADGAVWVAEVGAELRGRRTTRLLRRGELVEHTETLTSPTRVLAVYPGTPHVVVTDAQPITGAASEWANPFTAQPDEVVLFDAG</sequence>
<reference evidence="2" key="1">
    <citation type="submission" date="2016-10" db="EMBL/GenBank/DDBJ databases">
        <authorList>
            <person name="Varghese N."/>
            <person name="Submissions S."/>
        </authorList>
    </citation>
    <scope>NUCLEOTIDE SEQUENCE [LARGE SCALE GENOMIC DNA]</scope>
    <source>
        <strain evidence="2">DSM 45421</strain>
    </source>
</reference>
<dbReference type="AlphaFoldDB" id="A0A1G6T5I3"/>
<gene>
    <name evidence="1" type="ORF">SAMN05660690_3736</name>
</gene>
<name>A0A1G6T5I3_9ACTN</name>
<evidence type="ECO:0000313" key="1">
    <source>
        <dbReference type="EMBL" id="SDD23625.1"/>
    </source>
</evidence>
<dbReference type="EMBL" id="FMZF01000006">
    <property type="protein sequence ID" value="SDD23625.1"/>
    <property type="molecule type" value="Genomic_DNA"/>
</dbReference>
<proteinExistence type="predicted"/>
<organism evidence="1 2">
    <name type="scientific">Geodermatophilus telluris</name>
    <dbReference type="NCBI Taxonomy" id="1190417"/>
    <lineage>
        <taxon>Bacteria</taxon>
        <taxon>Bacillati</taxon>
        <taxon>Actinomycetota</taxon>
        <taxon>Actinomycetes</taxon>
        <taxon>Geodermatophilales</taxon>
        <taxon>Geodermatophilaceae</taxon>
        <taxon>Geodermatophilus</taxon>
    </lineage>
</organism>
<dbReference type="OrthoDB" id="7596675at2"/>
<evidence type="ECO:0000313" key="2">
    <source>
        <dbReference type="Proteomes" id="UP000199416"/>
    </source>
</evidence>
<dbReference type="Proteomes" id="UP000199416">
    <property type="component" value="Unassembled WGS sequence"/>
</dbReference>